<evidence type="ECO:0000313" key="9">
    <source>
        <dbReference type="EMBL" id="PSM51745.1"/>
    </source>
</evidence>
<dbReference type="GO" id="GO:0008800">
    <property type="term" value="F:beta-lactamase activity"/>
    <property type="evidence" value="ECO:0007669"/>
    <property type="project" value="UniProtKB-EC"/>
</dbReference>
<evidence type="ECO:0000256" key="2">
    <source>
        <dbReference type="ARBA" id="ARBA00008486"/>
    </source>
</evidence>
<evidence type="ECO:0000256" key="4">
    <source>
        <dbReference type="ARBA" id="ARBA00022737"/>
    </source>
</evidence>
<dbReference type="Pfam" id="PF08238">
    <property type="entry name" value="Sel1"/>
    <property type="match status" value="2"/>
</dbReference>
<evidence type="ECO:0000313" key="10">
    <source>
        <dbReference type="Proteomes" id="UP000240535"/>
    </source>
</evidence>
<dbReference type="GO" id="GO:0046677">
    <property type="term" value="P:response to antibiotic"/>
    <property type="evidence" value="ECO:0007669"/>
    <property type="project" value="UniProtKB-KW"/>
</dbReference>
<dbReference type="Proteomes" id="UP000240535">
    <property type="component" value="Unassembled WGS sequence"/>
</dbReference>
<comment type="catalytic activity">
    <reaction evidence="1">
        <text>a beta-lactam + H2O = a substituted beta-amino acid</text>
        <dbReference type="Rhea" id="RHEA:20401"/>
        <dbReference type="ChEBI" id="CHEBI:15377"/>
        <dbReference type="ChEBI" id="CHEBI:35627"/>
        <dbReference type="ChEBI" id="CHEBI:140347"/>
        <dbReference type="EC" id="3.5.2.6"/>
    </reaction>
</comment>
<dbReference type="EMBL" id="PDHH01000005">
    <property type="protein sequence ID" value="PSM51745.1"/>
    <property type="molecule type" value="Genomic_DNA"/>
</dbReference>
<dbReference type="AlphaFoldDB" id="A0A2P8QZS0"/>
<dbReference type="EC" id="3.5.2.6" evidence="3"/>
<evidence type="ECO:0000256" key="6">
    <source>
        <dbReference type="ARBA" id="ARBA00022803"/>
    </source>
</evidence>
<dbReference type="InterPro" id="IPR040239">
    <property type="entry name" value="HcpB-like"/>
</dbReference>
<keyword evidence="6" id="KW-0802">TPR repeat</keyword>
<keyword evidence="7" id="KW-1015">Disulfide bond</keyword>
<keyword evidence="5" id="KW-0378">Hydrolase</keyword>
<evidence type="ECO:0000256" key="5">
    <source>
        <dbReference type="ARBA" id="ARBA00022801"/>
    </source>
</evidence>
<dbReference type="SUPFAM" id="SSF81901">
    <property type="entry name" value="HCP-like"/>
    <property type="match status" value="1"/>
</dbReference>
<keyword evidence="8" id="KW-0046">Antibiotic resistance</keyword>
<evidence type="ECO:0000256" key="3">
    <source>
        <dbReference type="ARBA" id="ARBA00012865"/>
    </source>
</evidence>
<gene>
    <name evidence="9" type="ORF">CQ405_06345</name>
</gene>
<reference evidence="10" key="1">
    <citation type="submission" date="2017-10" db="EMBL/GenBank/DDBJ databases">
        <title>Campylobacter species from seals.</title>
        <authorList>
            <person name="Gilbert M.J."/>
            <person name="Zomer A.L."/>
            <person name="Timmerman A.J."/>
            <person name="Duim B."/>
            <person name="Wagenaar J.A."/>
        </authorList>
    </citation>
    <scope>NUCLEOTIDE SEQUENCE [LARGE SCALE GENOMIC DNA]</scope>
    <source>
        <strain evidence="10">17S00004-5</strain>
    </source>
</reference>
<comment type="caution">
    <text evidence="9">The sequence shown here is derived from an EMBL/GenBank/DDBJ whole genome shotgun (WGS) entry which is preliminary data.</text>
</comment>
<dbReference type="InterPro" id="IPR006597">
    <property type="entry name" value="Sel1-like"/>
</dbReference>
<evidence type="ECO:0000256" key="7">
    <source>
        <dbReference type="ARBA" id="ARBA00023157"/>
    </source>
</evidence>
<dbReference type="RefSeq" id="WP_106871825.1">
    <property type="nucleotide sequence ID" value="NZ_CP053841.1"/>
</dbReference>
<keyword evidence="4" id="KW-0677">Repeat</keyword>
<protein>
    <recommendedName>
        <fullName evidence="3">beta-lactamase</fullName>
        <ecNumber evidence="3">3.5.2.6</ecNumber>
    </recommendedName>
</protein>
<dbReference type="OrthoDB" id="9772133at2"/>
<dbReference type="InterPro" id="IPR011990">
    <property type="entry name" value="TPR-like_helical_dom_sf"/>
</dbReference>
<evidence type="ECO:0000256" key="1">
    <source>
        <dbReference type="ARBA" id="ARBA00001526"/>
    </source>
</evidence>
<dbReference type="SMART" id="SM00671">
    <property type="entry name" value="SEL1"/>
    <property type="match status" value="2"/>
</dbReference>
<evidence type="ECO:0000256" key="8">
    <source>
        <dbReference type="ARBA" id="ARBA00023251"/>
    </source>
</evidence>
<comment type="similarity">
    <text evidence="2">Belongs to the hcp beta-lactamase family.</text>
</comment>
<keyword evidence="10" id="KW-1185">Reference proteome</keyword>
<dbReference type="Gene3D" id="1.25.40.10">
    <property type="entry name" value="Tetratricopeptide repeat domain"/>
    <property type="match status" value="1"/>
</dbReference>
<dbReference type="PANTHER" id="PTHR13891:SF1">
    <property type="entry name" value="CYTOCHROME C OXIDASE ASSEMBLY FACTOR 7"/>
    <property type="match status" value="1"/>
</dbReference>
<name>A0A2P8QZS0_9BACT</name>
<accession>A0A2P8QZS0</accession>
<sequence>MLLLFFSTKLAKLGFKESCFNVGVMSENGEGVKEDEFLAFDMYKLTCTKNKKGKYIDSIGCANLAFLYIDGRGIKQEIKKGIEILENSCKKAVLENCNILAKIYQTNYLGIKDDNNTTKLLNFA</sequence>
<proteinExistence type="inferred from homology"/>
<dbReference type="PANTHER" id="PTHR13891">
    <property type="entry name" value="CYTOCHROME C OXIDASE ASSEMBLY FACTOR 7"/>
    <property type="match status" value="1"/>
</dbReference>
<organism evidence="9 10">
    <name type="scientific">Campylobacter blaseri</name>
    <dbReference type="NCBI Taxonomy" id="2042961"/>
    <lineage>
        <taxon>Bacteria</taxon>
        <taxon>Pseudomonadati</taxon>
        <taxon>Campylobacterota</taxon>
        <taxon>Epsilonproteobacteria</taxon>
        <taxon>Campylobacterales</taxon>
        <taxon>Campylobacteraceae</taxon>
        <taxon>Campylobacter</taxon>
    </lineage>
</organism>